<evidence type="ECO:0000313" key="2">
    <source>
        <dbReference type="Proteomes" id="UP000694621"/>
    </source>
</evidence>
<accession>A0A8B9GX40</accession>
<dbReference type="Ensembl" id="ENSAMXT00005005906.1">
    <property type="protein sequence ID" value="ENSAMXP00005005152.1"/>
    <property type="gene ID" value="ENSAMXG00005003223.1"/>
</dbReference>
<name>A0A8B9GX40_ASTMX</name>
<dbReference type="InterPro" id="IPR036507">
    <property type="entry name" value="Telomere_rpt-bd_fac_dimer_sf"/>
</dbReference>
<organism evidence="1 2">
    <name type="scientific">Astyanax mexicanus</name>
    <name type="common">Blind cave fish</name>
    <name type="synonym">Astyanax fasciatus mexicanus</name>
    <dbReference type="NCBI Taxonomy" id="7994"/>
    <lineage>
        <taxon>Eukaryota</taxon>
        <taxon>Metazoa</taxon>
        <taxon>Chordata</taxon>
        <taxon>Craniata</taxon>
        <taxon>Vertebrata</taxon>
        <taxon>Euteleostomi</taxon>
        <taxon>Actinopterygii</taxon>
        <taxon>Neopterygii</taxon>
        <taxon>Teleostei</taxon>
        <taxon>Ostariophysi</taxon>
        <taxon>Characiformes</taxon>
        <taxon>Characoidei</taxon>
        <taxon>Acestrorhamphidae</taxon>
        <taxon>Acestrorhamphinae</taxon>
        <taxon>Astyanax</taxon>
    </lineage>
</organism>
<proteinExistence type="predicted"/>
<reference evidence="1" key="1">
    <citation type="submission" date="2025-08" db="UniProtKB">
        <authorList>
            <consortium name="Ensembl"/>
        </authorList>
    </citation>
    <scope>IDENTIFICATION</scope>
</reference>
<evidence type="ECO:0000313" key="1">
    <source>
        <dbReference type="Ensembl" id="ENSAMXP00005005152.1"/>
    </source>
</evidence>
<dbReference type="SUPFAM" id="SSF63600">
    <property type="entry name" value="Telomeric repeat binding factor (TRF) dimerisation domain"/>
    <property type="match status" value="1"/>
</dbReference>
<dbReference type="AlphaFoldDB" id="A0A8B9GX40"/>
<protein>
    <submittedName>
        <fullName evidence="1">Uncharacterized protein</fullName>
    </submittedName>
</protein>
<sequence length="99" mass="11719">AWRSTEKDMASQLREARVNYWVFEFYISKAFEAFRNEEYDSYVQFRNLVQGECCVVTLNTSKMSRVLFCITRKSLQLTHSCSMFTLHCFKATFSSTCHK</sequence>
<dbReference type="Gene3D" id="1.25.40.210">
    <property type="entry name" value="Telomere repeat-binding factor, dimerisation domain"/>
    <property type="match status" value="1"/>
</dbReference>
<dbReference type="Proteomes" id="UP000694621">
    <property type="component" value="Unplaced"/>
</dbReference>